<proteinExistence type="predicted"/>
<reference evidence="2 3" key="1">
    <citation type="submission" date="2020-07" db="EMBL/GenBank/DDBJ databases">
        <title>MOT database genomes.</title>
        <authorList>
            <person name="Joseph S."/>
            <person name="Aduse-Opoku J."/>
            <person name="Hashim A."/>
            <person name="Wade W."/>
            <person name="Curtis M."/>
        </authorList>
    </citation>
    <scope>NUCLEOTIDE SEQUENCE [LARGE SCALE GENOMIC DNA]</scope>
    <source>
        <strain evidence="2 3">CIP 106318</strain>
    </source>
</reference>
<keyword evidence="1" id="KW-0472">Membrane</keyword>
<keyword evidence="1" id="KW-0812">Transmembrane</keyword>
<evidence type="ECO:0000313" key="2">
    <source>
        <dbReference type="EMBL" id="NYS47482.1"/>
    </source>
</evidence>
<protein>
    <submittedName>
        <fullName evidence="2">Uncharacterized protein</fullName>
    </submittedName>
</protein>
<keyword evidence="3" id="KW-1185">Reference proteome</keyword>
<gene>
    <name evidence="2" type="ORF">HZY85_04640</name>
</gene>
<dbReference type="RefSeq" id="WP_179941271.1">
    <property type="nucleotide sequence ID" value="NZ_JACBYF010000007.1"/>
</dbReference>
<organism evidence="2 3">
    <name type="scientific">Gemelliphila palaticanis</name>
    <dbReference type="NCBI Taxonomy" id="81950"/>
    <lineage>
        <taxon>Bacteria</taxon>
        <taxon>Bacillati</taxon>
        <taxon>Bacillota</taxon>
        <taxon>Bacilli</taxon>
        <taxon>Bacillales</taxon>
        <taxon>Gemellaceae</taxon>
        <taxon>Gemelliphila</taxon>
    </lineage>
</organism>
<feature type="transmembrane region" description="Helical" evidence="1">
    <location>
        <begin position="12"/>
        <end position="31"/>
    </location>
</feature>
<comment type="caution">
    <text evidence="2">The sequence shown here is derived from an EMBL/GenBank/DDBJ whole genome shotgun (WGS) entry which is preliminary data.</text>
</comment>
<accession>A0ABX2SZH0</accession>
<evidence type="ECO:0000256" key="1">
    <source>
        <dbReference type="SAM" id="Phobius"/>
    </source>
</evidence>
<keyword evidence="1" id="KW-1133">Transmembrane helix</keyword>
<name>A0ABX2SZH0_9BACL</name>
<feature type="transmembrane region" description="Helical" evidence="1">
    <location>
        <begin position="179"/>
        <end position="197"/>
    </location>
</feature>
<evidence type="ECO:0000313" key="3">
    <source>
        <dbReference type="Proteomes" id="UP000531840"/>
    </source>
</evidence>
<dbReference type="Proteomes" id="UP000531840">
    <property type="component" value="Unassembled WGS sequence"/>
</dbReference>
<sequence length="212" mass="24952">MKRFLNFKILKIILFVVCLLYSFIGLHKYFLPHNISAQIYKLQDKIYSDNKTVSDEYAIKIKSISNLNYTEDDKNYYLVEHDNGVTPIEVSKNNDILKSKINEHSNLSDDYIIVRVYPMYLTGFYGNKRKISSALKYKITDFMLDSPDEYFKYVENYGDITKNKLLSVVSIRDILFGKAIYSLISLFILIIVIYSRFKKLLKNKSIKLEEIK</sequence>
<dbReference type="EMBL" id="JACBYF010000007">
    <property type="protein sequence ID" value="NYS47482.1"/>
    <property type="molecule type" value="Genomic_DNA"/>
</dbReference>